<reference evidence="4 5" key="1">
    <citation type="journal article" date="2020" name="mSystems">
        <title>Defining Genomic and Predicted Metabolic Features of the Acetobacterium Genus.</title>
        <authorList>
            <person name="Ross D.E."/>
            <person name="Marshall C.W."/>
            <person name="Gulliver D."/>
            <person name="May H.D."/>
            <person name="Norman R.S."/>
        </authorList>
    </citation>
    <scope>NUCLEOTIDE SEQUENCE [LARGE SCALE GENOMIC DNA]</scope>
    <source>
        <strain evidence="4 5">DSM 8238</strain>
    </source>
</reference>
<organism evidence="4 5">
    <name type="scientific">Acetobacterium fimetarium</name>
    <dbReference type="NCBI Taxonomy" id="52691"/>
    <lineage>
        <taxon>Bacteria</taxon>
        <taxon>Bacillati</taxon>
        <taxon>Bacillota</taxon>
        <taxon>Clostridia</taxon>
        <taxon>Eubacteriales</taxon>
        <taxon>Eubacteriaceae</taxon>
        <taxon>Acetobacterium</taxon>
    </lineage>
</organism>
<sequence>MLICVTNRKLCKDDFLGRINQIAAGKPQAIVLREKDLNLSEYEKMAVAIDTICKKNQVALIISQNIEVAVKMKHPNVQLSMDNLRKYQNEIKKFKNIGASVHSVAEAEEAQKLGATYLVAGHIFPTDCKKGVAPRGLTFLKEVCDAATIPVFAIGGITRERLAKVLQTGAAGGCIMSEAMICEKPERLAGDYKNFLEKI</sequence>
<evidence type="ECO:0000313" key="4">
    <source>
        <dbReference type="EMBL" id="MBC3804891.1"/>
    </source>
</evidence>
<dbReference type="Pfam" id="PF02581">
    <property type="entry name" value="TMP-TENI"/>
    <property type="match status" value="1"/>
</dbReference>
<keyword evidence="2" id="KW-0784">Thiamine biosynthesis</keyword>
<dbReference type="Gene3D" id="3.20.20.70">
    <property type="entry name" value="Aldolase class I"/>
    <property type="match status" value="1"/>
</dbReference>
<name>A0ABR6WWC5_9FIRM</name>
<dbReference type="SUPFAM" id="SSF51391">
    <property type="entry name" value="Thiamin phosphate synthase"/>
    <property type="match status" value="1"/>
</dbReference>
<dbReference type="Proteomes" id="UP000603234">
    <property type="component" value="Unassembled WGS sequence"/>
</dbReference>
<feature type="domain" description="Thiamine phosphate synthase/TenI" evidence="3">
    <location>
        <begin position="2"/>
        <end position="178"/>
    </location>
</feature>
<evidence type="ECO:0000313" key="5">
    <source>
        <dbReference type="Proteomes" id="UP000603234"/>
    </source>
</evidence>
<protein>
    <submittedName>
        <fullName evidence="4">Thiamine phosphate synthase</fullName>
    </submittedName>
</protein>
<dbReference type="InterPro" id="IPR022998">
    <property type="entry name" value="ThiamineP_synth_TenI"/>
</dbReference>
<evidence type="ECO:0000256" key="2">
    <source>
        <dbReference type="ARBA" id="ARBA00022977"/>
    </source>
</evidence>
<comment type="caution">
    <text evidence="4">The sequence shown here is derived from an EMBL/GenBank/DDBJ whole genome shotgun (WGS) entry which is preliminary data.</text>
</comment>
<proteinExistence type="predicted"/>
<keyword evidence="5" id="KW-1185">Reference proteome</keyword>
<dbReference type="InterPro" id="IPR036206">
    <property type="entry name" value="ThiamineP_synth_sf"/>
</dbReference>
<dbReference type="InterPro" id="IPR013785">
    <property type="entry name" value="Aldolase_TIM"/>
</dbReference>
<dbReference type="PANTHER" id="PTHR20857">
    <property type="entry name" value="THIAMINE-PHOSPHATE PYROPHOSPHORYLASE"/>
    <property type="match status" value="1"/>
</dbReference>
<evidence type="ECO:0000259" key="3">
    <source>
        <dbReference type="Pfam" id="PF02581"/>
    </source>
</evidence>
<evidence type="ECO:0000256" key="1">
    <source>
        <dbReference type="ARBA" id="ARBA00004948"/>
    </source>
</evidence>
<dbReference type="CDD" id="cd00564">
    <property type="entry name" value="TMP_TenI"/>
    <property type="match status" value="1"/>
</dbReference>
<gene>
    <name evidence="4" type="ORF">GH808_10650</name>
</gene>
<dbReference type="EMBL" id="WJBC01000015">
    <property type="protein sequence ID" value="MBC3804891.1"/>
    <property type="molecule type" value="Genomic_DNA"/>
</dbReference>
<comment type="pathway">
    <text evidence="1">Cofactor biosynthesis; thiamine diphosphate biosynthesis.</text>
</comment>
<accession>A0ABR6WWC5</accession>
<dbReference type="PANTHER" id="PTHR20857:SF15">
    <property type="entry name" value="THIAMINE-PHOSPHATE SYNTHASE"/>
    <property type="match status" value="1"/>
</dbReference>
<dbReference type="RefSeq" id="WP_186842775.1">
    <property type="nucleotide sequence ID" value="NZ_WJBC01000015.1"/>
</dbReference>